<keyword evidence="1" id="KW-0812">Transmembrane</keyword>
<dbReference type="AlphaFoldDB" id="C7NSG3"/>
<dbReference type="Proteomes" id="UP000002071">
    <property type="component" value="Chromosome"/>
</dbReference>
<name>C7NSG3_HALUD</name>
<keyword evidence="1" id="KW-0472">Membrane</keyword>
<dbReference type="eggNOG" id="arCOG02742">
    <property type="taxonomic scope" value="Archaea"/>
</dbReference>
<feature type="transmembrane region" description="Helical" evidence="1">
    <location>
        <begin position="37"/>
        <end position="55"/>
    </location>
</feature>
<dbReference type="EMBL" id="CP001687">
    <property type="protein sequence ID" value="ACV12050.1"/>
    <property type="molecule type" value="Genomic_DNA"/>
</dbReference>
<proteinExistence type="predicted"/>
<dbReference type="InterPro" id="IPR013783">
    <property type="entry name" value="Ig-like_fold"/>
</dbReference>
<dbReference type="Pfam" id="PF23933">
    <property type="entry name" value="DUF7269"/>
    <property type="match status" value="1"/>
</dbReference>
<evidence type="ECO:0000259" key="3">
    <source>
        <dbReference type="Pfam" id="PF01882"/>
    </source>
</evidence>
<dbReference type="InterPro" id="IPR001434">
    <property type="entry name" value="OmcB-like_DUF11"/>
</dbReference>
<reference evidence="4 5" key="1">
    <citation type="journal article" date="2009" name="Stand. Genomic Sci.">
        <title>Complete genome sequence of Halorhabdus utahensis type strain (AX-2).</title>
        <authorList>
            <person name="Anderson I."/>
            <person name="Tindall B.J."/>
            <person name="Pomrenke H."/>
            <person name="Goker M."/>
            <person name="Lapidus A."/>
            <person name="Nolan M."/>
            <person name="Copeland A."/>
            <person name="Glavina Del Rio T."/>
            <person name="Chen F."/>
            <person name="Tice H."/>
            <person name="Cheng J.F."/>
            <person name="Lucas S."/>
            <person name="Chertkov O."/>
            <person name="Bruce D."/>
            <person name="Brettin T."/>
            <person name="Detter J.C."/>
            <person name="Han C."/>
            <person name="Goodwin L."/>
            <person name="Land M."/>
            <person name="Hauser L."/>
            <person name="Chang Y.J."/>
            <person name="Jeffries C.D."/>
            <person name="Pitluck S."/>
            <person name="Pati A."/>
            <person name="Mavromatis K."/>
            <person name="Ivanova N."/>
            <person name="Ovchinnikova G."/>
            <person name="Chen A."/>
            <person name="Palaniappan K."/>
            <person name="Chain P."/>
            <person name="Rohde M."/>
            <person name="Bristow J."/>
            <person name="Eisen J.A."/>
            <person name="Markowitz V."/>
            <person name="Hugenholtz P."/>
            <person name="Kyrpides N.C."/>
            <person name="Klenk H.P."/>
        </authorList>
    </citation>
    <scope>NUCLEOTIDE SEQUENCE [LARGE SCALE GENOMIC DNA]</scope>
    <source>
        <strain evidence="5">DSM 12940 / JCM 11049 / AX-2</strain>
    </source>
</reference>
<keyword evidence="1" id="KW-1133">Transmembrane helix</keyword>
<feature type="domain" description="DUF58" evidence="3">
    <location>
        <begin position="426"/>
        <end position="580"/>
    </location>
</feature>
<feature type="transmembrane region" description="Helical" evidence="1">
    <location>
        <begin position="239"/>
        <end position="269"/>
    </location>
</feature>
<dbReference type="HOGENOM" id="CLU_026973_0_0_2"/>
<feature type="domain" description="DUF11" evidence="2">
    <location>
        <begin position="279"/>
        <end position="339"/>
    </location>
</feature>
<dbReference type="OrthoDB" id="31512at2157"/>
<keyword evidence="5" id="KW-1185">Reference proteome</keyword>
<dbReference type="Pfam" id="PF01882">
    <property type="entry name" value="DUF58"/>
    <property type="match status" value="1"/>
</dbReference>
<dbReference type="STRING" id="519442.Huta_1880"/>
<protein>
    <submittedName>
        <fullName evidence="4">Conserved repeat domain protein</fullName>
    </submittedName>
</protein>
<sequence>MNESLRRFAVVIGLASLAGGSVAVLTAGAGGTSSLTAVLYGGGGVIAGVMALLVYRDWRTSSRIEPPAVERTPTPPTPGTEFDRTLGQFDGSGTGYLPDRADIHDRLRELAARILARKRGTTPEAALAAIDAGDWPREEASSVFLRNADASVPESLSERARGLFSDDPSDFQRLVRRTVATLEGESDLVDEAGEGRLVLDDDRRSEETHSTSDLAAEMVGGSQVYDGVTSARFRPLVPLGVAFVGLGLFVQNAGIILAGTVPIGVLAFARFVTPPDATLTVERTLDPRHPDPGDEVTVTTTVRKDGDRTLPDLRVVDGVPEGLSVVEGSPRRGTALRPGEATTVEYTVTARRGTHEFGPVYAIVRDYAGRSARTQLVEAVEDADTLLYCIPVLQATPVQVPLFEHASESLGRIPAEGGDGVAFYATREYRSGDPTNRIDWKRLARSPSEELTTIEFREEHAASVAIAIETAGSSYTAPAPDEPTALERSIAAARRLCGSLLGTGDRVGIAALGPTPVWIAPGTGYDHRERVERVLATDDAFPATTPDSDTFSPRWVREFHRRFPEETQVVLVSALTDPTYHFVIHRLRAYGHPVTVLSPDVTTGETVGERLVRLERRHRIEALREAGVRVIDWADEEELGVALTRAGSRWSA</sequence>
<dbReference type="Gene3D" id="2.60.40.10">
    <property type="entry name" value="Immunoglobulins"/>
    <property type="match status" value="1"/>
</dbReference>
<evidence type="ECO:0000313" key="4">
    <source>
        <dbReference type="EMBL" id="ACV12050.1"/>
    </source>
</evidence>
<dbReference type="InterPro" id="IPR055693">
    <property type="entry name" value="DUF7269"/>
</dbReference>
<dbReference type="Pfam" id="PF01345">
    <property type="entry name" value="DUF11"/>
    <property type="match status" value="1"/>
</dbReference>
<organism evidence="4 5">
    <name type="scientific">Halorhabdus utahensis (strain DSM 12940 / JCM 11049 / AX-2)</name>
    <dbReference type="NCBI Taxonomy" id="519442"/>
    <lineage>
        <taxon>Archaea</taxon>
        <taxon>Methanobacteriati</taxon>
        <taxon>Methanobacteriota</taxon>
        <taxon>Stenosarchaea group</taxon>
        <taxon>Halobacteria</taxon>
        <taxon>Halobacteriales</taxon>
        <taxon>Haloarculaceae</taxon>
        <taxon>Halorhabdus</taxon>
    </lineage>
</organism>
<evidence type="ECO:0000256" key="1">
    <source>
        <dbReference type="SAM" id="Phobius"/>
    </source>
</evidence>
<gene>
    <name evidence="4" type="ordered locus">Huta_1880</name>
</gene>
<dbReference type="PANTHER" id="PTHR33608">
    <property type="entry name" value="BLL2464 PROTEIN"/>
    <property type="match status" value="1"/>
</dbReference>
<dbReference type="KEGG" id="hut:Huta_1880"/>
<dbReference type="PANTHER" id="PTHR33608:SF6">
    <property type="entry name" value="BLL2464 PROTEIN"/>
    <property type="match status" value="1"/>
</dbReference>
<dbReference type="GeneID" id="8384171"/>
<dbReference type="RefSeq" id="WP_015789622.1">
    <property type="nucleotide sequence ID" value="NC_013158.1"/>
</dbReference>
<evidence type="ECO:0000313" key="5">
    <source>
        <dbReference type="Proteomes" id="UP000002071"/>
    </source>
</evidence>
<dbReference type="InterPro" id="IPR002881">
    <property type="entry name" value="DUF58"/>
</dbReference>
<evidence type="ECO:0000259" key="2">
    <source>
        <dbReference type="Pfam" id="PF01345"/>
    </source>
</evidence>
<accession>C7NSG3</accession>